<dbReference type="PANTHER" id="PTHR11562:SF17">
    <property type="entry name" value="RE54080P-RELATED"/>
    <property type="match status" value="1"/>
</dbReference>
<dbReference type="GO" id="GO:0005886">
    <property type="term" value="C:plasma membrane"/>
    <property type="evidence" value="ECO:0007669"/>
    <property type="project" value="TreeGrafter"/>
</dbReference>
<feature type="transmembrane region" description="Helical" evidence="9">
    <location>
        <begin position="159"/>
        <end position="181"/>
    </location>
</feature>
<feature type="transmembrane region" description="Helical" evidence="9">
    <location>
        <begin position="25"/>
        <end position="45"/>
    </location>
</feature>
<dbReference type="InterPro" id="IPR050681">
    <property type="entry name" value="CDF/SLC30A"/>
</dbReference>
<evidence type="ECO:0000256" key="9">
    <source>
        <dbReference type="SAM" id="Phobius"/>
    </source>
</evidence>
<dbReference type="InterPro" id="IPR002524">
    <property type="entry name" value="Cation_efflux"/>
</dbReference>
<protein>
    <submittedName>
        <fullName evidence="12">Cation diffusion facilitator family transporter</fullName>
    </submittedName>
</protein>
<dbReference type="Pfam" id="PF01545">
    <property type="entry name" value="Cation_efflux"/>
    <property type="match status" value="1"/>
</dbReference>
<dbReference type="InterPro" id="IPR058533">
    <property type="entry name" value="Cation_efflux_TM"/>
</dbReference>
<dbReference type="Pfam" id="PF16916">
    <property type="entry name" value="ZT_dimer"/>
    <property type="match status" value="1"/>
</dbReference>
<keyword evidence="7" id="KW-0406">Ion transport</keyword>
<dbReference type="InterPro" id="IPR027469">
    <property type="entry name" value="Cation_efflux_TMD_sf"/>
</dbReference>
<organism evidence="12 13">
    <name type="scientific">Pseudooceanicola spongiae</name>
    <dbReference type="NCBI Taxonomy" id="2613965"/>
    <lineage>
        <taxon>Bacteria</taxon>
        <taxon>Pseudomonadati</taxon>
        <taxon>Pseudomonadota</taxon>
        <taxon>Alphaproteobacteria</taxon>
        <taxon>Rhodobacterales</taxon>
        <taxon>Paracoccaceae</taxon>
        <taxon>Pseudooceanicola</taxon>
    </lineage>
</organism>
<evidence type="ECO:0000256" key="6">
    <source>
        <dbReference type="ARBA" id="ARBA00022989"/>
    </source>
</evidence>
<dbReference type="RefSeq" id="WP_193079735.1">
    <property type="nucleotide sequence ID" value="NZ_CP045201.1"/>
</dbReference>
<keyword evidence="5" id="KW-0862">Zinc</keyword>
<evidence type="ECO:0000259" key="11">
    <source>
        <dbReference type="Pfam" id="PF16916"/>
    </source>
</evidence>
<reference evidence="12 13" key="1">
    <citation type="submission" date="2019-10" db="EMBL/GenBank/DDBJ databases">
        <title>Pseudopuniceibacterium sp. HQ09 islated from Antarctica.</title>
        <authorList>
            <person name="Liao L."/>
            <person name="Su S."/>
            <person name="Chen B."/>
            <person name="Yu Y."/>
        </authorList>
    </citation>
    <scope>NUCLEOTIDE SEQUENCE [LARGE SCALE GENOMIC DNA]</scope>
    <source>
        <strain evidence="12 13">HQ09</strain>
    </source>
</reference>
<evidence type="ECO:0000256" key="1">
    <source>
        <dbReference type="ARBA" id="ARBA00004141"/>
    </source>
</evidence>
<comment type="subcellular location">
    <subcellularLocation>
        <location evidence="1">Membrane</location>
        <topology evidence="1">Multi-pass membrane protein</topology>
    </subcellularLocation>
</comment>
<sequence length="312" mass="33560">MPHDHSHGHHGHTHADPDLVGDRRVAWAVGVNILLTVVQIIAGIFSGSLALIADAIHNLSDALSLVIAFLARRIARRPADAEMTFGYGRAEVVAALINYTTLIVIALFLMAEGVQRFFDPREVAGWAVVIVAAVALVIDTVTALLVLKLSKDSVNMRAAFLHNVADALGSVAVIVAGTVILLFDWTLVDPIVTIGISLYILWHAGSEITPVIRLLMLGSPESPTVSEVTAQLRQVRGVASVHHLHLWQMQEKEVALEAHVVLTPEACATPTGRNDTRAAIKDCLDEAFGLHHVTIELEEPENACHGAPLIGH</sequence>
<evidence type="ECO:0000256" key="2">
    <source>
        <dbReference type="ARBA" id="ARBA00008873"/>
    </source>
</evidence>
<name>A0A7L9WQL1_9RHOB</name>
<feature type="domain" description="Cation efflux protein cytoplasmic" evidence="11">
    <location>
        <begin position="221"/>
        <end position="298"/>
    </location>
</feature>
<comment type="similarity">
    <text evidence="2">Belongs to the cation diffusion facilitator (CDF) transporter (TC 2.A.4) family. SLC30A subfamily.</text>
</comment>
<evidence type="ECO:0000256" key="3">
    <source>
        <dbReference type="ARBA" id="ARBA00022448"/>
    </source>
</evidence>
<keyword evidence="4 9" id="KW-0812">Transmembrane</keyword>
<evidence type="ECO:0000256" key="8">
    <source>
        <dbReference type="ARBA" id="ARBA00023136"/>
    </source>
</evidence>
<dbReference type="KEGG" id="pshq:F3W81_13895"/>
<gene>
    <name evidence="12" type="ORF">F3W81_13895</name>
</gene>
<dbReference type="NCBIfam" id="TIGR01297">
    <property type="entry name" value="CDF"/>
    <property type="match status" value="1"/>
</dbReference>
<feature type="domain" description="Cation efflux protein transmembrane" evidence="10">
    <location>
        <begin position="28"/>
        <end position="216"/>
    </location>
</feature>
<dbReference type="SUPFAM" id="SSF160240">
    <property type="entry name" value="Cation efflux protein cytoplasmic domain-like"/>
    <property type="match status" value="1"/>
</dbReference>
<evidence type="ECO:0000313" key="12">
    <source>
        <dbReference type="EMBL" id="QOL81818.1"/>
    </source>
</evidence>
<keyword evidence="5" id="KW-0864">Zinc transport</keyword>
<dbReference type="InterPro" id="IPR036837">
    <property type="entry name" value="Cation_efflux_CTD_sf"/>
</dbReference>
<evidence type="ECO:0000313" key="13">
    <source>
        <dbReference type="Proteomes" id="UP000594118"/>
    </source>
</evidence>
<proteinExistence type="inferred from homology"/>
<feature type="transmembrane region" description="Helical" evidence="9">
    <location>
        <begin position="187"/>
        <end position="205"/>
    </location>
</feature>
<dbReference type="PANTHER" id="PTHR11562">
    <property type="entry name" value="CATION EFFLUX PROTEIN/ ZINC TRANSPORTER"/>
    <property type="match status" value="1"/>
</dbReference>
<keyword evidence="3" id="KW-0813">Transport</keyword>
<evidence type="ECO:0000256" key="7">
    <source>
        <dbReference type="ARBA" id="ARBA00023065"/>
    </source>
</evidence>
<dbReference type="AlphaFoldDB" id="A0A7L9WQL1"/>
<dbReference type="InterPro" id="IPR027470">
    <property type="entry name" value="Cation_efflux_CTD"/>
</dbReference>
<evidence type="ECO:0000259" key="10">
    <source>
        <dbReference type="Pfam" id="PF01545"/>
    </source>
</evidence>
<evidence type="ECO:0000256" key="4">
    <source>
        <dbReference type="ARBA" id="ARBA00022692"/>
    </source>
</evidence>
<dbReference type="GO" id="GO:0005385">
    <property type="term" value="F:zinc ion transmembrane transporter activity"/>
    <property type="evidence" value="ECO:0007669"/>
    <property type="project" value="TreeGrafter"/>
</dbReference>
<accession>A0A7L9WQL1</accession>
<keyword evidence="8 9" id="KW-0472">Membrane</keyword>
<keyword evidence="6 9" id="KW-1133">Transmembrane helix</keyword>
<evidence type="ECO:0000256" key="5">
    <source>
        <dbReference type="ARBA" id="ARBA00022906"/>
    </source>
</evidence>
<keyword evidence="13" id="KW-1185">Reference proteome</keyword>
<dbReference type="Gene3D" id="1.20.1510.10">
    <property type="entry name" value="Cation efflux protein transmembrane domain"/>
    <property type="match status" value="1"/>
</dbReference>
<dbReference type="Proteomes" id="UP000594118">
    <property type="component" value="Chromosome"/>
</dbReference>
<dbReference type="EMBL" id="CP045201">
    <property type="protein sequence ID" value="QOL81818.1"/>
    <property type="molecule type" value="Genomic_DNA"/>
</dbReference>
<feature type="transmembrane region" description="Helical" evidence="9">
    <location>
        <begin position="123"/>
        <end position="147"/>
    </location>
</feature>
<feature type="transmembrane region" description="Helical" evidence="9">
    <location>
        <begin position="92"/>
        <end position="111"/>
    </location>
</feature>
<dbReference type="SUPFAM" id="SSF161111">
    <property type="entry name" value="Cation efflux protein transmembrane domain-like"/>
    <property type="match status" value="1"/>
</dbReference>